<dbReference type="InterPro" id="IPR025269">
    <property type="entry name" value="SAM-like_dom"/>
</dbReference>
<evidence type="ECO:0000256" key="1">
    <source>
        <dbReference type="ARBA" id="ARBA00008857"/>
    </source>
</evidence>
<keyword evidence="6" id="KW-1185">Reference proteome</keyword>
<evidence type="ECO:0000256" key="3">
    <source>
        <dbReference type="ARBA" id="ARBA00023172"/>
    </source>
</evidence>
<comment type="caution">
    <text evidence="5">The sequence shown here is derived from an EMBL/GenBank/DDBJ whole genome shotgun (WGS) entry which is preliminary data.</text>
</comment>
<evidence type="ECO:0000313" key="6">
    <source>
        <dbReference type="Proteomes" id="UP001597196"/>
    </source>
</evidence>
<comment type="similarity">
    <text evidence="1">Belongs to the 'phage' integrase family.</text>
</comment>
<dbReference type="PROSITE" id="PS51898">
    <property type="entry name" value="TYR_RECOMBINASE"/>
    <property type="match status" value="1"/>
</dbReference>
<dbReference type="EMBL" id="JBHTOC010000007">
    <property type="protein sequence ID" value="MFD1429762.1"/>
    <property type="molecule type" value="Genomic_DNA"/>
</dbReference>
<dbReference type="PANTHER" id="PTHR30349">
    <property type="entry name" value="PHAGE INTEGRASE-RELATED"/>
    <property type="match status" value="1"/>
</dbReference>
<evidence type="ECO:0000259" key="4">
    <source>
        <dbReference type="PROSITE" id="PS51898"/>
    </source>
</evidence>
<evidence type="ECO:0000313" key="5">
    <source>
        <dbReference type="EMBL" id="MFD1429762.1"/>
    </source>
</evidence>
<gene>
    <name evidence="5" type="ORF">ACFQ4P_05830</name>
</gene>
<dbReference type="InterPro" id="IPR010998">
    <property type="entry name" value="Integrase_recombinase_N"/>
</dbReference>
<dbReference type="CDD" id="cd01189">
    <property type="entry name" value="INT_ICEBs1_C_like"/>
    <property type="match status" value="1"/>
</dbReference>
<evidence type="ECO:0000256" key="2">
    <source>
        <dbReference type="ARBA" id="ARBA00023125"/>
    </source>
</evidence>
<name>A0ABW4CG35_9LACO</name>
<proteinExistence type="inferred from homology"/>
<dbReference type="Gene3D" id="1.10.443.10">
    <property type="entry name" value="Intergrase catalytic core"/>
    <property type="match status" value="1"/>
</dbReference>
<accession>A0ABW4CG35</accession>
<sequence>MATIKKTGTGQWTVRGVVTYQDGSTKDIRRAFNRLAKAKEFAAGLTTEQASPVAAPAEISFADYYDRWITTYKLGKHSDVTDTWYTLVGGYIRQYFHDTLISGIDRASYQKFLDWCATTPRGKREQPLSRTTVSRINSYIKAVVLDAVEDGYTRRDFTRRAVVSGTPSKPASEKYVDAGELEKMVSIAERHASLEAMSYYVVIFQALTGARFEEALGMTWECVNFDQHTVTFKRSWLYKNKKRFNNFGPLKNVQSYRTIPISTSLLAVLSQLRQEQRKAYLAVGYRDTDDLCFRKADHSILTNNAVNDTVRRLCKWAGTKNSITSHGLRHSHGSMLLYKGVSILAISRRLGHASVNITMKVYLHEVDEMKQKDDQQTLKALNEL</sequence>
<keyword evidence="3" id="KW-0233">DNA recombination</keyword>
<dbReference type="Pfam" id="PF13102">
    <property type="entry name" value="Phage_int_SAM_5"/>
    <property type="match status" value="1"/>
</dbReference>
<dbReference type="InterPro" id="IPR002104">
    <property type="entry name" value="Integrase_catalytic"/>
</dbReference>
<dbReference type="Proteomes" id="UP001597196">
    <property type="component" value="Unassembled WGS sequence"/>
</dbReference>
<keyword evidence="2" id="KW-0238">DNA-binding</keyword>
<dbReference type="InterPro" id="IPR050090">
    <property type="entry name" value="Tyrosine_recombinase_XerCD"/>
</dbReference>
<dbReference type="InterPro" id="IPR013762">
    <property type="entry name" value="Integrase-like_cat_sf"/>
</dbReference>
<dbReference type="SUPFAM" id="SSF56349">
    <property type="entry name" value="DNA breaking-rejoining enzymes"/>
    <property type="match status" value="1"/>
</dbReference>
<organism evidence="5 6">
    <name type="scientific">Lacticaseibacillus mingshuiensis</name>
    <dbReference type="NCBI Taxonomy" id="2799574"/>
    <lineage>
        <taxon>Bacteria</taxon>
        <taxon>Bacillati</taxon>
        <taxon>Bacillota</taxon>
        <taxon>Bacilli</taxon>
        <taxon>Lactobacillales</taxon>
        <taxon>Lactobacillaceae</taxon>
        <taxon>Lacticaseibacillus</taxon>
    </lineage>
</organism>
<feature type="domain" description="Tyr recombinase" evidence="4">
    <location>
        <begin position="171"/>
        <end position="375"/>
    </location>
</feature>
<dbReference type="InterPro" id="IPR011010">
    <property type="entry name" value="DNA_brk_join_enz"/>
</dbReference>
<reference evidence="6" key="1">
    <citation type="journal article" date="2019" name="Int. J. Syst. Evol. Microbiol.">
        <title>The Global Catalogue of Microorganisms (GCM) 10K type strain sequencing project: providing services to taxonomists for standard genome sequencing and annotation.</title>
        <authorList>
            <consortium name="The Broad Institute Genomics Platform"/>
            <consortium name="The Broad Institute Genome Sequencing Center for Infectious Disease"/>
            <person name="Wu L."/>
            <person name="Ma J."/>
        </authorList>
    </citation>
    <scope>NUCLEOTIDE SEQUENCE [LARGE SCALE GENOMIC DNA]</scope>
    <source>
        <strain evidence="6">CCM 8980</strain>
    </source>
</reference>
<dbReference type="RefSeq" id="WP_203637041.1">
    <property type="nucleotide sequence ID" value="NZ_BOLS01000006.1"/>
</dbReference>
<protein>
    <submittedName>
        <fullName evidence="5">Tyrosine-type recombinase/integrase</fullName>
    </submittedName>
</protein>
<dbReference type="Pfam" id="PF00589">
    <property type="entry name" value="Phage_integrase"/>
    <property type="match status" value="1"/>
</dbReference>
<dbReference type="Gene3D" id="1.10.150.130">
    <property type="match status" value="1"/>
</dbReference>
<dbReference type="PANTHER" id="PTHR30349:SF64">
    <property type="entry name" value="PROPHAGE INTEGRASE INTD-RELATED"/>
    <property type="match status" value="1"/>
</dbReference>